<dbReference type="Pfam" id="PF21266">
    <property type="entry name" value="S1_RRP4"/>
    <property type="match status" value="1"/>
</dbReference>
<gene>
    <name evidence="4" type="ORF">MNOR_LOCUS36216</name>
</gene>
<dbReference type="SUPFAM" id="SSF50249">
    <property type="entry name" value="Nucleic acid-binding proteins"/>
    <property type="match status" value="1"/>
</dbReference>
<reference evidence="4 5" key="1">
    <citation type="submission" date="2024-05" db="EMBL/GenBank/DDBJ databases">
        <authorList>
            <person name="Wallberg A."/>
        </authorList>
    </citation>
    <scope>NUCLEOTIDE SEQUENCE [LARGE SCALE GENOMIC DNA]</scope>
</reference>
<feature type="non-terminal residue" evidence="4">
    <location>
        <position position="283"/>
    </location>
</feature>
<proteinExistence type="predicted"/>
<accession>A0AAV2SDD8</accession>
<dbReference type="GO" id="GO:0003723">
    <property type="term" value="F:RNA binding"/>
    <property type="evidence" value="ECO:0007669"/>
    <property type="project" value="UniProtKB-KW"/>
</dbReference>
<dbReference type="Proteomes" id="UP001497623">
    <property type="component" value="Unassembled WGS sequence"/>
</dbReference>
<organism evidence="4 5">
    <name type="scientific">Meganyctiphanes norvegica</name>
    <name type="common">Northern krill</name>
    <name type="synonym">Thysanopoda norvegica</name>
    <dbReference type="NCBI Taxonomy" id="48144"/>
    <lineage>
        <taxon>Eukaryota</taxon>
        <taxon>Metazoa</taxon>
        <taxon>Ecdysozoa</taxon>
        <taxon>Arthropoda</taxon>
        <taxon>Crustacea</taxon>
        <taxon>Multicrustacea</taxon>
        <taxon>Malacostraca</taxon>
        <taxon>Eumalacostraca</taxon>
        <taxon>Eucarida</taxon>
        <taxon>Euphausiacea</taxon>
        <taxon>Euphausiidae</taxon>
        <taxon>Meganyctiphanes</taxon>
    </lineage>
</organism>
<evidence type="ECO:0000313" key="4">
    <source>
        <dbReference type="EMBL" id="CAL4187731.1"/>
    </source>
</evidence>
<keyword evidence="5" id="KW-1185">Reference proteome</keyword>
<name>A0AAV2SDD8_MEGNR</name>
<keyword evidence="1" id="KW-0694">RNA-binding</keyword>
<dbReference type="InterPro" id="IPR048565">
    <property type="entry name" value="S1_RRP4"/>
</dbReference>
<evidence type="ECO:0000313" key="5">
    <source>
        <dbReference type="Proteomes" id="UP001497623"/>
    </source>
</evidence>
<feature type="region of interest" description="Disordered" evidence="2">
    <location>
        <begin position="1"/>
        <end position="25"/>
    </location>
</feature>
<protein>
    <recommendedName>
        <fullName evidence="3">RRP4 S1 domain-containing protein</fullName>
    </recommendedName>
</protein>
<dbReference type="AlphaFoldDB" id="A0AAV2SDD8"/>
<comment type="caution">
    <text evidence="4">The sequence shown here is derived from an EMBL/GenBank/DDBJ whole genome shotgun (WGS) entry which is preliminary data.</text>
</comment>
<feature type="compositionally biased region" description="Basic and acidic residues" evidence="2">
    <location>
        <begin position="1"/>
        <end position="11"/>
    </location>
</feature>
<dbReference type="InterPro" id="IPR036612">
    <property type="entry name" value="KH_dom_type_1_sf"/>
</dbReference>
<sequence>MEMKLASERPMGRTMVPTQGGTKPRLVTPGEVISEDTSFMRNPSTFDMTLILATAVGDLFLRLNCYISIDPVALSFVVQLTVAHGLEVRPQCWRAEVISHLRNFISKTKNRRKGLEDERCMRGLLQEGDLVCVEVQKITDDGLLRLAARSSKFGKLMKHEVKVIHKILIVVNRGHIQYRVCGGKLIIGIVAYVFLLKLRTPEQRERMFLWESINKKVQLDIRKTIGRLYNCIRLLSHHSIMISPTSVMAAYDQSVESDLEIKDLLRPDVMQDIAMATVQVTIS</sequence>
<dbReference type="SUPFAM" id="SSF54791">
    <property type="entry name" value="Eukaryotic type KH-domain (KH-domain type I)"/>
    <property type="match status" value="1"/>
</dbReference>
<evidence type="ECO:0000259" key="3">
    <source>
        <dbReference type="Pfam" id="PF21266"/>
    </source>
</evidence>
<dbReference type="InterPro" id="IPR012340">
    <property type="entry name" value="NA-bd_OB-fold"/>
</dbReference>
<evidence type="ECO:0000256" key="2">
    <source>
        <dbReference type="SAM" id="MobiDB-lite"/>
    </source>
</evidence>
<dbReference type="EMBL" id="CAXKWB010064493">
    <property type="protein sequence ID" value="CAL4187731.1"/>
    <property type="molecule type" value="Genomic_DNA"/>
</dbReference>
<evidence type="ECO:0000256" key="1">
    <source>
        <dbReference type="ARBA" id="ARBA00022884"/>
    </source>
</evidence>
<feature type="domain" description="RRP4 S1" evidence="3">
    <location>
        <begin position="88"/>
        <end position="137"/>
    </location>
</feature>